<evidence type="ECO:0000256" key="4">
    <source>
        <dbReference type="ARBA" id="ARBA00011209"/>
    </source>
</evidence>
<keyword evidence="13" id="KW-0648">Protein biosynthesis</keyword>
<dbReference type="Pfam" id="PF03147">
    <property type="entry name" value="FDX-ACB"/>
    <property type="match status" value="1"/>
</dbReference>
<dbReference type="SUPFAM" id="SSF56037">
    <property type="entry name" value="PheT/TilS domain"/>
    <property type="match status" value="1"/>
</dbReference>
<dbReference type="EC" id="6.1.1.20" evidence="5"/>
<sequence length="605" mass="66079">MKISRAWLQTFFDAPLPDAAAIGDALTFHAFEIESTENVAGDDILDVKVTPNRGHDALSHHAIAKELGAILGIPHKSDPLQAVISLEPKTDAVKVAIENPDLCRRFTVALIQGVHVGPSPDWLRERLESIGQRSINNVVDATNFVMFNIGQPLHAFDAGKLSSQNGHSLIVRKAKDKEKMLGLDDKEYILTGAMLAIADGHTNEVVSIAGIKGGKPTGIDETTSALILEAANWDGVLIRKTSQVLKLRTDASERFQQVISPELAAYGLHAAANLILELAGGEIVGFVDEYPMPQGKREVAVSTEKVNHVLGTELSVEDVGNAFTRLGLPHAQVGDHFTVTVPFERLDITIPEDLIEEVARVLGYDKIPTLDLPPFPNAPEVNANYYAAEQTREELMAKGYSEVYTSVFADTGERAVANKVDSVHPYLRSNLVDGLTQALRRNVHNKDLLGLTEVRLFEIGTVWTKKGEEMHAATVGEKEKPEEQIVKPEAGDTYNTLALSIAARYQSFSKYPFIVRDIALWVPKGSDPDAVLQIIRAAAGALLVRAELFDTFEKGDPSTGSGQVKLSLAFRLVFQSLEKTLTDIEANAAMENVYSEAKNQGWEVR</sequence>
<evidence type="ECO:0000256" key="5">
    <source>
        <dbReference type="ARBA" id="ARBA00012814"/>
    </source>
</evidence>
<dbReference type="EMBL" id="MFKV01000006">
    <property type="protein sequence ID" value="OGG50839.1"/>
    <property type="molecule type" value="Genomic_DNA"/>
</dbReference>
<dbReference type="PROSITE" id="PS51447">
    <property type="entry name" value="FDX_ACB"/>
    <property type="match status" value="1"/>
</dbReference>
<dbReference type="FunFam" id="3.30.56.10:FF:000002">
    <property type="entry name" value="Phenylalanine--tRNA ligase beta subunit"/>
    <property type="match status" value="1"/>
</dbReference>
<dbReference type="GO" id="GO:0004826">
    <property type="term" value="F:phenylalanine-tRNA ligase activity"/>
    <property type="evidence" value="ECO:0007669"/>
    <property type="project" value="UniProtKB-EC"/>
</dbReference>
<dbReference type="Pfam" id="PF03483">
    <property type="entry name" value="B3_4"/>
    <property type="match status" value="1"/>
</dbReference>
<dbReference type="Gene3D" id="3.30.56.10">
    <property type="match status" value="2"/>
</dbReference>
<comment type="catalytic activity">
    <reaction evidence="16">
        <text>tRNA(Phe) + L-phenylalanine + ATP = L-phenylalanyl-tRNA(Phe) + AMP + diphosphate + H(+)</text>
        <dbReference type="Rhea" id="RHEA:19413"/>
        <dbReference type="Rhea" id="RHEA-COMP:9668"/>
        <dbReference type="Rhea" id="RHEA-COMP:9699"/>
        <dbReference type="ChEBI" id="CHEBI:15378"/>
        <dbReference type="ChEBI" id="CHEBI:30616"/>
        <dbReference type="ChEBI" id="CHEBI:33019"/>
        <dbReference type="ChEBI" id="CHEBI:58095"/>
        <dbReference type="ChEBI" id="CHEBI:78442"/>
        <dbReference type="ChEBI" id="CHEBI:78531"/>
        <dbReference type="ChEBI" id="CHEBI:456215"/>
        <dbReference type="EC" id="6.1.1.20"/>
    </reaction>
</comment>
<dbReference type="PANTHER" id="PTHR10947">
    <property type="entry name" value="PHENYLALANYL-TRNA SYNTHETASE BETA CHAIN AND LEUCINE-RICH REPEAT-CONTAINING PROTEIN 47"/>
    <property type="match status" value="1"/>
</dbReference>
<evidence type="ECO:0000256" key="11">
    <source>
        <dbReference type="ARBA" id="ARBA00022840"/>
    </source>
</evidence>
<comment type="subcellular location">
    <subcellularLocation>
        <location evidence="2">Cytoplasm</location>
    </subcellularLocation>
</comment>
<dbReference type="Pfam" id="PF17759">
    <property type="entry name" value="tRNA_synthFbeta"/>
    <property type="match status" value="1"/>
</dbReference>
<dbReference type="Gene3D" id="3.30.70.380">
    <property type="entry name" value="Ferrodoxin-fold anticodon-binding domain"/>
    <property type="match status" value="1"/>
</dbReference>
<dbReference type="SUPFAM" id="SSF46955">
    <property type="entry name" value="Putative DNA-binding domain"/>
    <property type="match status" value="2"/>
</dbReference>
<evidence type="ECO:0000256" key="7">
    <source>
        <dbReference type="ARBA" id="ARBA00022490"/>
    </source>
</evidence>
<keyword evidence="11" id="KW-0067">ATP-binding</keyword>
<evidence type="ECO:0000256" key="9">
    <source>
        <dbReference type="ARBA" id="ARBA00022723"/>
    </source>
</evidence>
<evidence type="ECO:0000313" key="19">
    <source>
        <dbReference type="EMBL" id="OGG50839.1"/>
    </source>
</evidence>
<evidence type="ECO:0000259" key="17">
    <source>
        <dbReference type="PROSITE" id="PS51447"/>
    </source>
</evidence>
<dbReference type="Pfam" id="PF03484">
    <property type="entry name" value="B5"/>
    <property type="match status" value="1"/>
</dbReference>
<reference evidence="19 20" key="1">
    <citation type="journal article" date="2016" name="Nat. Commun.">
        <title>Thousands of microbial genomes shed light on interconnected biogeochemical processes in an aquifer system.</title>
        <authorList>
            <person name="Anantharaman K."/>
            <person name="Brown C.T."/>
            <person name="Hug L.A."/>
            <person name="Sharon I."/>
            <person name="Castelle C.J."/>
            <person name="Probst A.J."/>
            <person name="Thomas B.C."/>
            <person name="Singh A."/>
            <person name="Wilkins M.J."/>
            <person name="Karaoz U."/>
            <person name="Brodie E.L."/>
            <person name="Williams K.H."/>
            <person name="Hubbard S.S."/>
            <person name="Banfield J.F."/>
        </authorList>
    </citation>
    <scope>NUCLEOTIDE SEQUENCE [LARGE SCALE GENOMIC DNA]</scope>
</reference>
<evidence type="ECO:0000256" key="3">
    <source>
        <dbReference type="ARBA" id="ARBA00008653"/>
    </source>
</evidence>
<dbReference type="Proteomes" id="UP000178370">
    <property type="component" value="Unassembled WGS sequence"/>
</dbReference>
<dbReference type="Gene3D" id="3.50.40.10">
    <property type="entry name" value="Phenylalanyl-trna Synthetase, Chain B, domain 3"/>
    <property type="match status" value="1"/>
</dbReference>
<comment type="similarity">
    <text evidence="3">Belongs to the phenylalanyl-tRNA synthetase beta subunit family. Type 1 subfamily.</text>
</comment>
<comment type="cofactor">
    <cofactor evidence="1">
        <name>Mg(2+)</name>
        <dbReference type="ChEBI" id="CHEBI:18420"/>
    </cofactor>
</comment>
<dbReference type="InterPro" id="IPR005121">
    <property type="entry name" value="Fdx_antiC-bd"/>
</dbReference>
<dbReference type="GO" id="GO:0005524">
    <property type="term" value="F:ATP binding"/>
    <property type="evidence" value="ECO:0007669"/>
    <property type="project" value="UniProtKB-KW"/>
</dbReference>
<dbReference type="InterPro" id="IPR045864">
    <property type="entry name" value="aa-tRNA-synth_II/BPL/LPL"/>
</dbReference>
<dbReference type="InterPro" id="IPR005146">
    <property type="entry name" value="B3/B4_tRNA-bd"/>
</dbReference>
<dbReference type="SUPFAM" id="SSF54991">
    <property type="entry name" value="Anticodon-binding domain of PheRS"/>
    <property type="match status" value="1"/>
</dbReference>
<keyword evidence="7" id="KW-0963">Cytoplasm</keyword>
<evidence type="ECO:0000256" key="8">
    <source>
        <dbReference type="ARBA" id="ARBA00022598"/>
    </source>
</evidence>
<keyword evidence="12" id="KW-0460">Magnesium</keyword>
<gene>
    <name evidence="19" type="ORF">A2763_00685</name>
</gene>
<dbReference type="PROSITE" id="PS51483">
    <property type="entry name" value="B5"/>
    <property type="match status" value="1"/>
</dbReference>
<dbReference type="InterPro" id="IPR009061">
    <property type="entry name" value="DNA-bd_dom_put_sf"/>
</dbReference>
<dbReference type="InterPro" id="IPR045060">
    <property type="entry name" value="Phe-tRNA-ligase_IIc_bsu"/>
</dbReference>
<keyword evidence="10" id="KW-0547">Nucleotide-binding</keyword>
<evidence type="ECO:0000313" key="20">
    <source>
        <dbReference type="Proteomes" id="UP000178370"/>
    </source>
</evidence>
<feature type="domain" description="FDX-ACB" evidence="17">
    <location>
        <begin position="509"/>
        <end position="605"/>
    </location>
</feature>
<dbReference type="GO" id="GO:0009328">
    <property type="term" value="C:phenylalanine-tRNA ligase complex"/>
    <property type="evidence" value="ECO:0007669"/>
    <property type="project" value="TreeGrafter"/>
</dbReference>
<keyword evidence="14" id="KW-0030">Aminoacyl-tRNA synthetase</keyword>
<evidence type="ECO:0000259" key="18">
    <source>
        <dbReference type="PROSITE" id="PS51483"/>
    </source>
</evidence>
<dbReference type="GO" id="GO:0000287">
    <property type="term" value="F:magnesium ion binding"/>
    <property type="evidence" value="ECO:0007669"/>
    <property type="project" value="InterPro"/>
</dbReference>
<dbReference type="STRING" id="1798482.A2763_00685"/>
<accession>A0A1F6CNQ4</accession>
<dbReference type="AlphaFoldDB" id="A0A1F6CNQ4"/>
<dbReference type="Gene3D" id="3.30.930.10">
    <property type="entry name" value="Bira Bifunctional Protein, Domain 2"/>
    <property type="match status" value="1"/>
</dbReference>
<dbReference type="SMART" id="SM00874">
    <property type="entry name" value="B5"/>
    <property type="match status" value="1"/>
</dbReference>
<keyword evidence="8" id="KW-0436">Ligase</keyword>
<dbReference type="InterPro" id="IPR005147">
    <property type="entry name" value="tRNA_synthase_B5-dom"/>
</dbReference>
<organism evidence="19 20">
    <name type="scientific">Candidatus Kaiserbacteria bacterium RIFCSPHIGHO2_01_FULL_54_36</name>
    <dbReference type="NCBI Taxonomy" id="1798482"/>
    <lineage>
        <taxon>Bacteria</taxon>
        <taxon>Candidatus Kaiseribacteriota</taxon>
    </lineage>
</organism>
<evidence type="ECO:0000256" key="6">
    <source>
        <dbReference type="ARBA" id="ARBA00017032"/>
    </source>
</evidence>
<dbReference type="InterPro" id="IPR041616">
    <property type="entry name" value="PheRS_beta_core"/>
</dbReference>
<comment type="caution">
    <text evidence="19">The sequence shown here is derived from an EMBL/GenBank/DDBJ whole genome shotgun (WGS) entry which is preliminary data.</text>
</comment>
<proteinExistence type="inferred from homology"/>
<dbReference type="PANTHER" id="PTHR10947:SF0">
    <property type="entry name" value="PHENYLALANINE--TRNA LIGASE BETA SUBUNIT"/>
    <property type="match status" value="1"/>
</dbReference>
<comment type="subunit">
    <text evidence="4">Tetramer of two alpha and two beta subunits.</text>
</comment>
<evidence type="ECO:0000256" key="15">
    <source>
        <dbReference type="ARBA" id="ARBA00033189"/>
    </source>
</evidence>
<evidence type="ECO:0000256" key="12">
    <source>
        <dbReference type="ARBA" id="ARBA00022842"/>
    </source>
</evidence>
<evidence type="ECO:0000256" key="16">
    <source>
        <dbReference type="ARBA" id="ARBA00049255"/>
    </source>
</evidence>
<keyword evidence="9" id="KW-0479">Metal-binding</keyword>
<dbReference type="SMART" id="SM00896">
    <property type="entry name" value="FDX-ACB"/>
    <property type="match status" value="1"/>
</dbReference>
<evidence type="ECO:0000256" key="14">
    <source>
        <dbReference type="ARBA" id="ARBA00023146"/>
    </source>
</evidence>
<protein>
    <recommendedName>
        <fullName evidence="6">Phenylalanine--tRNA ligase beta subunit</fullName>
        <ecNumber evidence="5">6.1.1.20</ecNumber>
    </recommendedName>
    <alternativeName>
        <fullName evidence="15">Phenylalanyl-tRNA synthetase beta subunit</fullName>
    </alternativeName>
</protein>
<feature type="domain" description="B5" evidence="18">
    <location>
        <begin position="294"/>
        <end position="369"/>
    </location>
</feature>
<dbReference type="GO" id="GO:0006432">
    <property type="term" value="P:phenylalanyl-tRNA aminoacylation"/>
    <property type="evidence" value="ECO:0007669"/>
    <property type="project" value="InterPro"/>
</dbReference>
<evidence type="ECO:0000256" key="10">
    <source>
        <dbReference type="ARBA" id="ARBA00022741"/>
    </source>
</evidence>
<dbReference type="InterPro" id="IPR036690">
    <property type="entry name" value="Fdx_antiC-bd_sf"/>
</dbReference>
<dbReference type="GO" id="GO:0003723">
    <property type="term" value="F:RNA binding"/>
    <property type="evidence" value="ECO:0007669"/>
    <property type="project" value="InterPro"/>
</dbReference>
<dbReference type="SMART" id="SM00873">
    <property type="entry name" value="B3_4"/>
    <property type="match status" value="1"/>
</dbReference>
<evidence type="ECO:0000256" key="13">
    <source>
        <dbReference type="ARBA" id="ARBA00022917"/>
    </source>
</evidence>
<evidence type="ECO:0000256" key="1">
    <source>
        <dbReference type="ARBA" id="ARBA00001946"/>
    </source>
</evidence>
<evidence type="ECO:0000256" key="2">
    <source>
        <dbReference type="ARBA" id="ARBA00004496"/>
    </source>
</evidence>
<dbReference type="InterPro" id="IPR020825">
    <property type="entry name" value="Phe-tRNA_synthase-like_B3/B4"/>
</dbReference>
<name>A0A1F6CNQ4_9BACT</name>
<dbReference type="SUPFAM" id="SSF55681">
    <property type="entry name" value="Class II aaRS and biotin synthetases"/>
    <property type="match status" value="1"/>
</dbReference>